<keyword evidence="1" id="KW-0812">Transmembrane</keyword>
<feature type="transmembrane region" description="Helical" evidence="1">
    <location>
        <begin position="67"/>
        <end position="85"/>
    </location>
</feature>
<proteinExistence type="predicted"/>
<dbReference type="Proteomes" id="UP000199622">
    <property type="component" value="Unassembled WGS sequence"/>
</dbReference>
<dbReference type="EMBL" id="FNSO01000004">
    <property type="protein sequence ID" value="SED42266.1"/>
    <property type="molecule type" value="Genomic_DNA"/>
</dbReference>
<feature type="transmembrane region" description="Helical" evidence="1">
    <location>
        <begin position="42"/>
        <end position="61"/>
    </location>
</feature>
<sequence>MPSTDPDDDRPVSATTNEVKDSWIGASVQARTIFGGVRVQQFTLSAIELVRACCVITMIVVAAISPWPWPIASIIGSCGALLFIAARKRQIWVRFTCATTSVALAASLFWLPLSRPEPADHTQALPFTPGISLQKVSHAFNPQFDRVALFLHNPAAEAVPIAEVSLYLDFDAKHWWHDPGDRQEWHFEVGREMFAGPANHEGATRLHGTVRAGDSQFDLPLVGQGFVTADGSWRRLLSFSPQIMVAAGQTAEVTIDIPVAFPVKLGTTGKLSEAQFDPAAGSLFTHVLVRTPNSAAHACDFVRQKPDPGLCDTVDPAAMVNAPR</sequence>
<feature type="transmembrane region" description="Helical" evidence="1">
    <location>
        <begin position="92"/>
        <end position="113"/>
    </location>
</feature>
<keyword evidence="1" id="KW-1133">Transmembrane helix</keyword>
<dbReference type="AlphaFoldDB" id="A0A1H5AIM7"/>
<name>A0A1H5AIM7_9PSEU</name>
<keyword evidence="3" id="KW-1185">Reference proteome</keyword>
<dbReference type="RefSeq" id="WP_091316869.1">
    <property type="nucleotide sequence ID" value="NZ_FNSO01000004.1"/>
</dbReference>
<accession>A0A1H5AIM7</accession>
<reference evidence="3" key="1">
    <citation type="submission" date="2016-10" db="EMBL/GenBank/DDBJ databases">
        <authorList>
            <person name="Varghese N."/>
            <person name="Submissions S."/>
        </authorList>
    </citation>
    <scope>NUCLEOTIDE SEQUENCE [LARGE SCALE GENOMIC DNA]</scope>
    <source>
        <strain evidence="3">DSM 44544</strain>
    </source>
</reference>
<evidence type="ECO:0000313" key="3">
    <source>
        <dbReference type="Proteomes" id="UP000199622"/>
    </source>
</evidence>
<keyword evidence="1" id="KW-0472">Membrane</keyword>
<evidence type="ECO:0000313" key="2">
    <source>
        <dbReference type="EMBL" id="SED42266.1"/>
    </source>
</evidence>
<organism evidence="2 3">
    <name type="scientific">Amycolatopsis tolypomycina</name>
    <dbReference type="NCBI Taxonomy" id="208445"/>
    <lineage>
        <taxon>Bacteria</taxon>
        <taxon>Bacillati</taxon>
        <taxon>Actinomycetota</taxon>
        <taxon>Actinomycetes</taxon>
        <taxon>Pseudonocardiales</taxon>
        <taxon>Pseudonocardiaceae</taxon>
        <taxon>Amycolatopsis</taxon>
    </lineage>
</organism>
<protein>
    <submittedName>
        <fullName evidence="2">Uncharacterized protein</fullName>
    </submittedName>
</protein>
<gene>
    <name evidence="2" type="ORF">SAMN04489727_7808</name>
</gene>
<evidence type="ECO:0000256" key="1">
    <source>
        <dbReference type="SAM" id="Phobius"/>
    </source>
</evidence>